<dbReference type="PROSITE" id="PS50137">
    <property type="entry name" value="DS_RBD"/>
    <property type="match status" value="1"/>
</dbReference>
<evidence type="ECO:0000313" key="5">
    <source>
        <dbReference type="Proteomes" id="UP000308197"/>
    </source>
</evidence>
<proteinExistence type="predicted"/>
<dbReference type="GO" id="GO:0003723">
    <property type="term" value="F:RNA binding"/>
    <property type="evidence" value="ECO:0007669"/>
    <property type="project" value="UniProtKB-UniRule"/>
</dbReference>
<dbReference type="InParanoid" id="A0A5C3PSG8"/>
<feature type="region of interest" description="Disordered" evidence="2">
    <location>
        <begin position="1"/>
        <end position="47"/>
    </location>
</feature>
<evidence type="ECO:0000313" key="4">
    <source>
        <dbReference type="EMBL" id="TFK90758.1"/>
    </source>
</evidence>
<dbReference type="SUPFAM" id="SSF54768">
    <property type="entry name" value="dsRNA-binding domain-like"/>
    <property type="match status" value="1"/>
</dbReference>
<dbReference type="Proteomes" id="UP000308197">
    <property type="component" value="Unassembled WGS sequence"/>
</dbReference>
<keyword evidence="1" id="KW-0694">RNA-binding</keyword>
<evidence type="ECO:0000256" key="2">
    <source>
        <dbReference type="SAM" id="MobiDB-lite"/>
    </source>
</evidence>
<protein>
    <recommendedName>
        <fullName evidence="3">DRBM domain-containing protein</fullName>
    </recommendedName>
</protein>
<organism evidence="4 5">
    <name type="scientific">Polyporus arcularius HHB13444</name>
    <dbReference type="NCBI Taxonomy" id="1314778"/>
    <lineage>
        <taxon>Eukaryota</taxon>
        <taxon>Fungi</taxon>
        <taxon>Dikarya</taxon>
        <taxon>Basidiomycota</taxon>
        <taxon>Agaricomycotina</taxon>
        <taxon>Agaricomycetes</taxon>
        <taxon>Polyporales</taxon>
        <taxon>Polyporaceae</taxon>
        <taxon>Polyporus</taxon>
    </lineage>
</organism>
<dbReference type="STRING" id="1314778.A0A5C3PSG8"/>
<dbReference type="Pfam" id="PF00035">
    <property type="entry name" value="dsrm"/>
    <property type="match status" value="1"/>
</dbReference>
<keyword evidence="5" id="KW-1185">Reference proteome</keyword>
<gene>
    <name evidence="4" type="ORF">K466DRAFT_660570</name>
</gene>
<evidence type="ECO:0000259" key="3">
    <source>
        <dbReference type="PROSITE" id="PS50137"/>
    </source>
</evidence>
<dbReference type="AlphaFoldDB" id="A0A5C3PSG8"/>
<dbReference type="InterPro" id="IPR014720">
    <property type="entry name" value="dsRBD_dom"/>
</dbReference>
<accession>A0A5C3PSG8</accession>
<reference evidence="4 5" key="1">
    <citation type="journal article" date="2019" name="Nat. Ecol. Evol.">
        <title>Megaphylogeny resolves global patterns of mushroom evolution.</title>
        <authorList>
            <person name="Varga T."/>
            <person name="Krizsan K."/>
            <person name="Foldi C."/>
            <person name="Dima B."/>
            <person name="Sanchez-Garcia M."/>
            <person name="Sanchez-Ramirez S."/>
            <person name="Szollosi G.J."/>
            <person name="Szarkandi J.G."/>
            <person name="Papp V."/>
            <person name="Albert L."/>
            <person name="Andreopoulos W."/>
            <person name="Angelini C."/>
            <person name="Antonin V."/>
            <person name="Barry K.W."/>
            <person name="Bougher N.L."/>
            <person name="Buchanan P."/>
            <person name="Buyck B."/>
            <person name="Bense V."/>
            <person name="Catcheside P."/>
            <person name="Chovatia M."/>
            <person name="Cooper J."/>
            <person name="Damon W."/>
            <person name="Desjardin D."/>
            <person name="Finy P."/>
            <person name="Geml J."/>
            <person name="Haridas S."/>
            <person name="Hughes K."/>
            <person name="Justo A."/>
            <person name="Karasinski D."/>
            <person name="Kautmanova I."/>
            <person name="Kiss B."/>
            <person name="Kocsube S."/>
            <person name="Kotiranta H."/>
            <person name="LaButti K.M."/>
            <person name="Lechner B.E."/>
            <person name="Liimatainen K."/>
            <person name="Lipzen A."/>
            <person name="Lukacs Z."/>
            <person name="Mihaltcheva S."/>
            <person name="Morgado L.N."/>
            <person name="Niskanen T."/>
            <person name="Noordeloos M.E."/>
            <person name="Ohm R.A."/>
            <person name="Ortiz-Santana B."/>
            <person name="Ovrebo C."/>
            <person name="Racz N."/>
            <person name="Riley R."/>
            <person name="Savchenko A."/>
            <person name="Shiryaev A."/>
            <person name="Soop K."/>
            <person name="Spirin V."/>
            <person name="Szebenyi C."/>
            <person name="Tomsovsky M."/>
            <person name="Tulloss R.E."/>
            <person name="Uehling J."/>
            <person name="Grigoriev I.V."/>
            <person name="Vagvolgyi C."/>
            <person name="Papp T."/>
            <person name="Martin F.M."/>
            <person name="Miettinen O."/>
            <person name="Hibbett D.S."/>
            <person name="Nagy L.G."/>
        </authorList>
    </citation>
    <scope>NUCLEOTIDE SEQUENCE [LARGE SCALE GENOMIC DNA]</scope>
    <source>
        <strain evidence="4 5">HHB13444</strain>
    </source>
</reference>
<evidence type="ECO:0000256" key="1">
    <source>
        <dbReference type="PROSITE-ProRule" id="PRU00266"/>
    </source>
</evidence>
<feature type="compositionally biased region" description="Basic and acidic residues" evidence="2">
    <location>
        <begin position="21"/>
        <end position="37"/>
    </location>
</feature>
<sequence length="252" mass="28307">MSHPHPRPARGGGSSSAHAHKNNDPGWKRGRRSKADSRFPTVPGPYHDEKYIADTYRTKALKKVHETNPKSPLSNYIMATDGPQLDFQHSQVVVDGGDGRPIWRSTIVVVHENGDITDIGDSPVRKSAENLAALSALYQLDALGALDKKLKKEPGSPARTLSDGTVIGYEQACQFMEFYVKRFRFGEPDIVYAQLARPGDLWQADMIVADRRIGFGRGSSKQEAMTICYTDVVQYLEKCDPELWEEFMRKRR</sequence>
<name>A0A5C3PSG8_9APHY</name>
<dbReference type="CDD" id="cd00048">
    <property type="entry name" value="DSRM_SF"/>
    <property type="match status" value="1"/>
</dbReference>
<feature type="domain" description="DRBM" evidence="3">
    <location>
        <begin position="68"/>
        <end position="142"/>
    </location>
</feature>
<dbReference type="EMBL" id="ML211037">
    <property type="protein sequence ID" value="TFK90758.1"/>
    <property type="molecule type" value="Genomic_DNA"/>
</dbReference>